<dbReference type="EMBL" id="CP041614">
    <property type="protein sequence ID" value="QDO82396.1"/>
    <property type="molecule type" value="Genomic_DNA"/>
</dbReference>
<keyword evidence="2" id="KW-1185">Reference proteome</keyword>
<name>A0ABX5WUB5_9GAMM</name>
<proteinExistence type="predicted"/>
<dbReference type="Proteomes" id="UP000315947">
    <property type="component" value="Chromosome"/>
</dbReference>
<dbReference type="RefSeq" id="WP_144044785.1">
    <property type="nucleotide sequence ID" value="NZ_CP041614.1"/>
</dbReference>
<evidence type="ECO:0000313" key="1">
    <source>
        <dbReference type="EMBL" id="QDO82396.1"/>
    </source>
</evidence>
<gene>
    <name evidence="1" type="ORF">FM037_02990</name>
</gene>
<evidence type="ECO:0000313" key="2">
    <source>
        <dbReference type="Proteomes" id="UP000315947"/>
    </source>
</evidence>
<protein>
    <submittedName>
        <fullName evidence="1">Uncharacterized protein</fullName>
    </submittedName>
</protein>
<reference evidence="1 2" key="1">
    <citation type="submission" date="2019-07" db="EMBL/GenBank/DDBJ databases">
        <title>Shewanella sp. YLB-06 whole genomic sequence.</title>
        <authorList>
            <person name="Yu L."/>
        </authorList>
    </citation>
    <scope>NUCLEOTIDE SEQUENCE [LARGE SCALE GENOMIC DNA]</scope>
    <source>
        <strain evidence="1 2">YLB-06</strain>
    </source>
</reference>
<accession>A0ABX5WUB5</accession>
<sequence length="94" mass="10846">MGNASQVIETFPKFDLSNPVHLDMRKEMTDLHWNHTSALQRGVLTTAIRYRGRAEGLERVSRLVLKDNELSWLCFCLVCSFETMEELYQVRAAA</sequence>
<organism evidence="1 2">
    <name type="scientific">Shewanella psychropiezotolerans</name>
    <dbReference type="NCBI Taxonomy" id="2593655"/>
    <lineage>
        <taxon>Bacteria</taxon>
        <taxon>Pseudomonadati</taxon>
        <taxon>Pseudomonadota</taxon>
        <taxon>Gammaproteobacteria</taxon>
        <taxon>Alteromonadales</taxon>
        <taxon>Shewanellaceae</taxon>
        <taxon>Shewanella</taxon>
    </lineage>
</organism>